<evidence type="ECO:0000256" key="1">
    <source>
        <dbReference type="SAM" id="MobiDB-lite"/>
    </source>
</evidence>
<dbReference type="RefSeq" id="WP_085083455.1">
    <property type="nucleotide sequence ID" value="NZ_FXAK01000002.1"/>
</dbReference>
<dbReference type="InterPro" id="IPR019285">
    <property type="entry name" value="DUF2336"/>
</dbReference>
<evidence type="ECO:0000313" key="3">
    <source>
        <dbReference type="Proteomes" id="UP000192936"/>
    </source>
</evidence>
<sequence length="408" mass="44237">MPQPGAMMPHAAAHPDAPHPNGLSSKDVERLLVSPNAETRIETMNKLFHDLESGALSPAERSLAIEVVHCFAGDAQVAVREAVAWQLRNSPLLTEDLAERLVRDVGRVAFPILRDAAGLTDDLLLDVLSDPDAGKHVAVASRSKLSARVSGAIAERGNVIAVTALLRNDGAEVPDSAMSRALDRFGRVRMVSEAAATRPGLSLAMVERVVAFVSDSMRTTLMQAHGLSRELVERLVERGREAATMRMLRPVLRGAEDIDAVIQWLHTNRRLTPVLLFRALCAGDLGLFVAGMALRAGIPQENARRLAWDDGELGMAALMKKATVAPGLTHPFQVAVGVAKRMEYEGGDAGREDFQAEVISELFTACTPTNDWMVDDLLLQLFDQKSEEVIDRALDQAGLPFSPVRTVQ</sequence>
<gene>
    <name evidence="2" type="ORF">SAMN02982917_1290</name>
</gene>
<proteinExistence type="predicted"/>
<evidence type="ECO:0000313" key="2">
    <source>
        <dbReference type="EMBL" id="SMF28512.1"/>
    </source>
</evidence>
<dbReference type="EMBL" id="FXAK01000002">
    <property type="protein sequence ID" value="SMF28512.1"/>
    <property type="molecule type" value="Genomic_DNA"/>
</dbReference>
<organism evidence="2 3">
    <name type="scientific">Azospirillum oryzae</name>
    <dbReference type="NCBI Taxonomy" id="286727"/>
    <lineage>
        <taxon>Bacteria</taxon>
        <taxon>Pseudomonadati</taxon>
        <taxon>Pseudomonadota</taxon>
        <taxon>Alphaproteobacteria</taxon>
        <taxon>Rhodospirillales</taxon>
        <taxon>Azospirillaceae</taxon>
        <taxon>Azospirillum</taxon>
    </lineage>
</organism>
<feature type="compositionally biased region" description="Low complexity" evidence="1">
    <location>
        <begin position="1"/>
        <end position="15"/>
    </location>
</feature>
<dbReference type="AlphaFoldDB" id="A0A1X7E7F9"/>
<name>A0A1X7E7F9_9PROT</name>
<feature type="region of interest" description="Disordered" evidence="1">
    <location>
        <begin position="1"/>
        <end position="25"/>
    </location>
</feature>
<reference evidence="2 3" key="1">
    <citation type="submission" date="2017-04" db="EMBL/GenBank/DDBJ databases">
        <authorList>
            <person name="Afonso C.L."/>
            <person name="Miller P.J."/>
            <person name="Scott M.A."/>
            <person name="Spackman E."/>
            <person name="Goraichik I."/>
            <person name="Dimitrov K.M."/>
            <person name="Suarez D.L."/>
            <person name="Swayne D.E."/>
        </authorList>
    </citation>
    <scope>NUCLEOTIDE SEQUENCE [LARGE SCALE GENOMIC DNA]</scope>
    <source>
        <strain evidence="2 3">A2P</strain>
    </source>
</reference>
<dbReference type="Pfam" id="PF10098">
    <property type="entry name" value="DUF2336"/>
    <property type="match status" value="1"/>
</dbReference>
<accession>A0A1X7E7F9</accession>
<dbReference type="OrthoDB" id="9798569at2"/>
<protein>
    <submittedName>
        <fullName evidence="2">Uncharacterized conserved protein, DUF2336 family</fullName>
    </submittedName>
</protein>
<dbReference type="Proteomes" id="UP000192936">
    <property type="component" value="Unassembled WGS sequence"/>
</dbReference>
<dbReference type="STRING" id="286727.SAMN02982917_1290"/>